<dbReference type="InterPro" id="IPR002416">
    <property type="entry name" value="T2SS_protein-GspH"/>
</dbReference>
<evidence type="ECO:0000256" key="4">
    <source>
        <dbReference type="ARBA" id="ARBA00022989"/>
    </source>
</evidence>
<dbReference type="RefSeq" id="WP_290359452.1">
    <property type="nucleotide sequence ID" value="NZ_JAUHHC010000003.1"/>
</dbReference>
<accession>A0ABT8DVT1</accession>
<evidence type="ECO:0000256" key="3">
    <source>
        <dbReference type="ARBA" id="ARBA00022692"/>
    </source>
</evidence>
<keyword evidence="3 6" id="KW-0812">Transmembrane</keyword>
<dbReference type="EMBL" id="JAUHHC010000003">
    <property type="protein sequence ID" value="MDN3921148.1"/>
    <property type="molecule type" value="Genomic_DNA"/>
</dbReference>
<dbReference type="Pfam" id="PF07963">
    <property type="entry name" value="N_methyl"/>
    <property type="match status" value="1"/>
</dbReference>
<organism evidence="7 8">
    <name type="scientific">Roseateles violae</name>
    <dbReference type="NCBI Taxonomy" id="3058042"/>
    <lineage>
        <taxon>Bacteria</taxon>
        <taxon>Pseudomonadati</taxon>
        <taxon>Pseudomonadota</taxon>
        <taxon>Betaproteobacteria</taxon>
        <taxon>Burkholderiales</taxon>
        <taxon>Sphaerotilaceae</taxon>
        <taxon>Roseateles</taxon>
    </lineage>
</organism>
<proteinExistence type="predicted"/>
<evidence type="ECO:0000256" key="2">
    <source>
        <dbReference type="ARBA" id="ARBA00022481"/>
    </source>
</evidence>
<comment type="caution">
    <text evidence="7">The sequence shown here is derived from an EMBL/GenBank/DDBJ whole genome shotgun (WGS) entry which is preliminary data.</text>
</comment>
<sequence length="156" mass="16259">MAPGSSRRPGGFSLIELLVVVALIAIAAATVSLALRDPAAARLEREAERLAALFEAARAEGRAAGLEVQWRPLPPDEASGDQFRFEGLPPGVALPGRWLDAQAPAVLIAQGRRTVSLGPEPLIGAQQLRLSLGSQQIALTTDGLGPFQVAPVAAEQ</sequence>
<evidence type="ECO:0000313" key="8">
    <source>
        <dbReference type="Proteomes" id="UP001228044"/>
    </source>
</evidence>
<evidence type="ECO:0000256" key="6">
    <source>
        <dbReference type="SAM" id="Phobius"/>
    </source>
</evidence>
<keyword evidence="4 6" id="KW-1133">Transmembrane helix</keyword>
<dbReference type="InterPro" id="IPR045584">
    <property type="entry name" value="Pilin-like"/>
</dbReference>
<protein>
    <submittedName>
        <fullName evidence="7">Prepilin-type N-terminal cleavage/methylation domain-containing protein</fullName>
    </submittedName>
</protein>
<comment type="subcellular location">
    <subcellularLocation>
        <location evidence="1">Membrane</location>
        <topology evidence="1">Single-pass membrane protein</topology>
    </subcellularLocation>
</comment>
<dbReference type="SUPFAM" id="SSF54523">
    <property type="entry name" value="Pili subunits"/>
    <property type="match status" value="1"/>
</dbReference>
<evidence type="ECO:0000313" key="7">
    <source>
        <dbReference type="EMBL" id="MDN3921148.1"/>
    </source>
</evidence>
<dbReference type="InterPro" id="IPR012902">
    <property type="entry name" value="N_methyl_site"/>
</dbReference>
<evidence type="ECO:0000256" key="1">
    <source>
        <dbReference type="ARBA" id="ARBA00004167"/>
    </source>
</evidence>
<dbReference type="PROSITE" id="PS00409">
    <property type="entry name" value="PROKAR_NTER_METHYL"/>
    <property type="match status" value="1"/>
</dbReference>
<dbReference type="Gene3D" id="3.30.700.10">
    <property type="entry name" value="Glycoprotein, Type 4 Pilin"/>
    <property type="match status" value="1"/>
</dbReference>
<keyword evidence="8" id="KW-1185">Reference proteome</keyword>
<keyword evidence="2" id="KW-0488">Methylation</keyword>
<feature type="transmembrane region" description="Helical" evidence="6">
    <location>
        <begin position="12"/>
        <end position="35"/>
    </location>
</feature>
<dbReference type="NCBIfam" id="TIGR02532">
    <property type="entry name" value="IV_pilin_GFxxxE"/>
    <property type="match status" value="1"/>
</dbReference>
<keyword evidence="5 6" id="KW-0472">Membrane</keyword>
<evidence type="ECO:0000256" key="5">
    <source>
        <dbReference type="ARBA" id="ARBA00023136"/>
    </source>
</evidence>
<reference evidence="7 8" key="1">
    <citation type="submission" date="2023-06" db="EMBL/GenBank/DDBJ databases">
        <title>Pelomonas sp. PFR6 16S ribosomal RNA gene Genome sequencing and assembly.</title>
        <authorList>
            <person name="Woo H."/>
        </authorList>
    </citation>
    <scope>NUCLEOTIDE SEQUENCE [LARGE SCALE GENOMIC DNA]</scope>
    <source>
        <strain evidence="7 8">PFR6</strain>
    </source>
</reference>
<name>A0ABT8DVT1_9BURK</name>
<gene>
    <name evidence="7" type="ORF">QWJ38_12725</name>
</gene>
<dbReference type="PRINTS" id="PR00885">
    <property type="entry name" value="BCTERIALGSPH"/>
</dbReference>
<dbReference type="Proteomes" id="UP001228044">
    <property type="component" value="Unassembled WGS sequence"/>
</dbReference>